<feature type="transmembrane region" description="Helical" evidence="1">
    <location>
        <begin position="189"/>
        <end position="208"/>
    </location>
</feature>
<keyword evidence="1" id="KW-0472">Membrane</keyword>
<name>A0ABW8UJI6_9LACO</name>
<gene>
    <name evidence="2" type="ORF">ACEN34_12275</name>
</gene>
<protein>
    <recommendedName>
        <fullName evidence="4">Cell division protein FtsX</fullName>
    </recommendedName>
</protein>
<keyword evidence="3" id="KW-1185">Reference proteome</keyword>
<comment type="caution">
    <text evidence="2">The sequence shown here is derived from an EMBL/GenBank/DDBJ whole genome shotgun (WGS) entry which is preliminary data.</text>
</comment>
<evidence type="ECO:0000313" key="3">
    <source>
        <dbReference type="Proteomes" id="UP001625389"/>
    </source>
</evidence>
<proteinExistence type="predicted"/>
<organism evidence="2 3">
    <name type="scientific">Loigolactobacillus zhaoyuanensis</name>
    <dbReference type="NCBI Taxonomy" id="2486017"/>
    <lineage>
        <taxon>Bacteria</taxon>
        <taxon>Bacillati</taxon>
        <taxon>Bacillota</taxon>
        <taxon>Bacilli</taxon>
        <taxon>Lactobacillales</taxon>
        <taxon>Lactobacillaceae</taxon>
        <taxon>Loigolactobacillus</taxon>
    </lineage>
</organism>
<keyword evidence="1" id="KW-1133">Transmembrane helix</keyword>
<evidence type="ECO:0000256" key="1">
    <source>
        <dbReference type="SAM" id="Phobius"/>
    </source>
</evidence>
<accession>A0ABW8UJI6</accession>
<reference evidence="2 3" key="1">
    <citation type="submission" date="2024-08" db="EMBL/GenBank/DDBJ databases">
        <authorList>
            <person name="Arias E."/>
        </authorList>
    </citation>
    <scope>NUCLEOTIDE SEQUENCE [LARGE SCALE GENOMIC DNA]</scope>
    <source>
        <strain evidence="2 3">FAM 25317</strain>
    </source>
</reference>
<dbReference type="Proteomes" id="UP001625389">
    <property type="component" value="Unassembled WGS sequence"/>
</dbReference>
<dbReference type="RefSeq" id="WP_407137778.1">
    <property type="nucleotide sequence ID" value="NZ_JBGQPK010000092.1"/>
</dbReference>
<sequence>MNLPSRSQARKQNVIAAPPKRHGGVAVLLSFLAVVSLLLAVGTGVARQRVFNADYLVTELDKTDAGKQLAIVANAELTNVVTDRGLPSTLAPQLVTTKAAQQDLDQSVRNLVAGTSQPISVSHIVAHAQSTLTTKLNQQSALLAEFGATSTLVKGLTNTLDTRLTNELNVTQVTAATQKIKTIHSTVNIIFWSATALTVILLAILLWLDHNVFRFAKQFGWITLSSGVIIFIGYFGVSAAGIIELVAVRAKVFGTAAAAVGNAVLNSYAVPSYILIGLGVVSLLLSLLGRRRKN</sequence>
<evidence type="ECO:0000313" key="2">
    <source>
        <dbReference type="EMBL" id="MFL2030370.1"/>
    </source>
</evidence>
<evidence type="ECO:0008006" key="4">
    <source>
        <dbReference type="Google" id="ProtNLM"/>
    </source>
</evidence>
<feature type="transmembrane region" description="Helical" evidence="1">
    <location>
        <begin position="268"/>
        <end position="288"/>
    </location>
</feature>
<keyword evidence="1" id="KW-0812">Transmembrane</keyword>
<dbReference type="EMBL" id="JBGQPK010000092">
    <property type="protein sequence ID" value="MFL2030370.1"/>
    <property type="molecule type" value="Genomic_DNA"/>
</dbReference>
<feature type="transmembrane region" description="Helical" evidence="1">
    <location>
        <begin position="220"/>
        <end position="248"/>
    </location>
</feature>